<evidence type="ECO:0000313" key="3">
    <source>
        <dbReference type="EMBL" id="CCK75558.1"/>
    </source>
</evidence>
<evidence type="ECO:0000313" key="4">
    <source>
        <dbReference type="Proteomes" id="UP000032749"/>
    </source>
</evidence>
<evidence type="ECO:0000259" key="2">
    <source>
        <dbReference type="Pfam" id="PF00487"/>
    </source>
</evidence>
<evidence type="ECO:0000256" key="1">
    <source>
        <dbReference type="SAM" id="Phobius"/>
    </source>
</evidence>
<dbReference type="PANTHER" id="PTHR19353:SF19">
    <property type="entry name" value="DELTA(5) FATTY ACID DESATURASE C-RELATED"/>
    <property type="match status" value="1"/>
</dbReference>
<dbReference type="Pfam" id="PF00487">
    <property type="entry name" value="FA_desaturase"/>
    <property type="match status" value="1"/>
</dbReference>
<feature type="transmembrane region" description="Helical" evidence="1">
    <location>
        <begin position="164"/>
        <end position="184"/>
    </location>
</feature>
<keyword evidence="4" id="KW-1185">Reference proteome</keyword>
<reference evidence="3 4" key="1">
    <citation type="journal article" date="2013" name="Nat. Commun.">
        <title>Genome sequence and functional genomic analysis of the oil-degrading bacterium Oleispira antarctica.</title>
        <authorList>
            <person name="Kube M."/>
            <person name="Chernikova T.N."/>
            <person name="Al-Ramahi Y."/>
            <person name="Beloqui A."/>
            <person name="Lopez-Cortez N."/>
            <person name="Guazzaroni M.E."/>
            <person name="Heipieper H.J."/>
            <person name="Klages S."/>
            <person name="Kotsyurbenko O.R."/>
            <person name="Langer I."/>
            <person name="Nechitaylo T.Y."/>
            <person name="Lunsdorf H."/>
            <person name="Fernandez M."/>
            <person name="Juarez S."/>
            <person name="Ciordia S."/>
            <person name="Singer A."/>
            <person name="Kagan O."/>
            <person name="Egorova O."/>
            <person name="Petit P.A."/>
            <person name="Stogios P."/>
            <person name="Kim Y."/>
            <person name="Tchigvintsev A."/>
            <person name="Flick R."/>
            <person name="Denaro R."/>
            <person name="Genovese M."/>
            <person name="Albar J.P."/>
            <person name="Reva O.N."/>
            <person name="Martinez-Gomariz M."/>
            <person name="Tran H."/>
            <person name="Ferrer M."/>
            <person name="Savchenko A."/>
            <person name="Yakunin A.F."/>
            <person name="Yakimov M.M."/>
            <person name="Golyshina O.V."/>
            <person name="Reinhardt R."/>
            <person name="Golyshin P.N."/>
        </authorList>
    </citation>
    <scope>NUCLEOTIDE SEQUENCE [LARGE SCALE GENOMIC DNA]</scope>
</reference>
<feature type="domain" description="Fatty acid desaturase" evidence="2">
    <location>
        <begin position="79"/>
        <end position="354"/>
    </location>
</feature>
<organism evidence="3 4">
    <name type="scientific">Oleispira antarctica RB-8</name>
    <dbReference type="NCBI Taxonomy" id="698738"/>
    <lineage>
        <taxon>Bacteria</taxon>
        <taxon>Pseudomonadati</taxon>
        <taxon>Pseudomonadota</taxon>
        <taxon>Gammaproteobacteria</taxon>
        <taxon>Oceanospirillales</taxon>
        <taxon>Oceanospirillaceae</taxon>
        <taxon>Oleispira</taxon>
    </lineage>
</organism>
<keyword evidence="1" id="KW-0812">Transmembrane</keyword>
<feature type="transmembrane region" description="Helical" evidence="1">
    <location>
        <begin position="237"/>
        <end position="256"/>
    </location>
</feature>
<keyword evidence="1" id="KW-0472">Membrane</keyword>
<dbReference type="GO" id="GO:0016020">
    <property type="term" value="C:membrane"/>
    <property type="evidence" value="ECO:0007669"/>
    <property type="project" value="TreeGrafter"/>
</dbReference>
<proteinExistence type="predicted"/>
<dbReference type="HOGENOM" id="CLU_652854_0_0_6"/>
<dbReference type="Proteomes" id="UP000032749">
    <property type="component" value="Chromosome"/>
</dbReference>
<feature type="transmembrane region" description="Helical" evidence="1">
    <location>
        <begin position="61"/>
        <end position="83"/>
    </location>
</feature>
<dbReference type="GO" id="GO:0016717">
    <property type="term" value="F:oxidoreductase activity, acting on paired donors, with oxidation of a pair of donors resulting in the reduction of molecular oxygen to two molecules of water"/>
    <property type="evidence" value="ECO:0007669"/>
    <property type="project" value="TreeGrafter"/>
</dbReference>
<dbReference type="PANTHER" id="PTHR19353">
    <property type="entry name" value="FATTY ACID DESATURASE 2"/>
    <property type="match status" value="1"/>
</dbReference>
<name>R4YQN1_OLEAN</name>
<dbReference type="InterPro" id="IPR012171">
    <property type="entry name" value="Fatty_acid_desaturase"/>
</dbReference>
<dbReference type="PATRIC" id="fig|698738.3.peg.1432"/>
<sequence length="401" mass="46866">MTTNQSAINSLGSLFTVSSDDDYEKIHQAFENIKQKYRDDLGEKDIRYIKKIRRNSRIFEVLGRSLIHILPGPFALMGVPFLFLHRNLEAIEIGHNVLHGQYDSFDEIPQFHAKNFRWKAPVDETSWRQEHNAVHHVHTNVYEKDPDLNHGFLRVNSQVPHSKLHYFQVPIYLFLFYPFMLYNFNAQNLGVADKFRAKYFPQGNKGYAVLDDDLRLPKAEGIKRHKRSVRRVWAKEYVFFPLLALITGFGFIKVFLANLLADVMNSYWIALTIQATHFTEPLQPEDAIKNKGRWYISQLDSSVNFKGNRWQSILWGHLNYQVEHHLFPDIPAHRYPDIALEVQQVCQQYNLPYKCNDSWRAAIKKFIGAMWTYSFKNPGVAEKGAFLDRAAFLDKEAVDVK</sequence>
<dbReference type="STRING" id="698738.OLEAN_C13820"/>
<keyword evidence="1" id="KW-1133">Transmembrane helix</keyword>
<dbReference type="AlphaFoldDB" id="R4YQN1"/>
<accession>R4YQN1</accession>
<dbReference type="EC" id="1.14.19.-" evidence="3"/>
<dbReference type="GO" id="GO:0008610">
    <property type="term" value="P:lipid biosynthetic process"/>
    <property type="evidence" value="ECO:0007669"/>
    <property type="project" value="UniProtKB-ARBA"/>
</dbReference>
<protein>
    <submittedName>
        <fullName evidence="3">Fatty acid desaturase</fullName>
        <ecNumber evidence="3">1.14.19.-</ecNumber>
    </submittedName>
</protein>
<gene>
    <name evidence="3" type="ORF">OLEAN_C13820</name>
</gene>
<dbReference type="InterPro" id="IPR005804">
    <property type="entry name" value="FA_desaturase_dom"/>
</dbReference>
<dbReference type="CDD" id="cd03506">
    <property type="entry name" value="Delta6-FADS-like"/>
    <property type="match status" value="1"/>
</dbReference>
<dbReference type="EMBL" id="FO203512">
    <property type="protein sequence ID" value="CCK75558.1"/>
    <property type="molecule type" value="Genomic_DNA"/>
</dbReference>
<keyword evidence="3" id="KW-0560">Oxidoreductase</keyword>
<dbReference type="KEGG" id="oai:OLEAN_C13820"/>
<dbReference type="OrthoDB" id="104711at2"/>